<dbReference type="PROSITE" id="PS50011">
    <property type="entry name" value="PROTEIN_KINASE_DOM"/>
    <property type="match status" value="1"/>
</dbReference>
<evidence type="ECO:0000256" key="2">
    <source>
        <dbReference type="ARBA" id="ARBA00012425"/>
    </source>
</evidence>
<organism evidence="14 15">
    <name type="scientific">Mesorhabditis belari</name>
    <dbReference type="NCBI Taxonomy" id="2138241"/>
    <lineage>
        <taxon>Eukaryota</taxon>
        <taxon>Metazoa</taxon>
        <taxon>Ecdysozoa</taxon>
        <taxon>Nematoda</taxon>
        <taxon>Chromadorea</taxon>
        <taxon>Rhabditida</taxon>
        <taxon>Rhabditina</taxon>
        <taxon>Rhabditomorpha</taxon>
        <taxon>Rhabditoidea</taxon>
        <taxon>Rhabditidae</taxon>
        <taxon>Mesorhabditinae</taxon>
        <taxon>Mesorhabditis</taxon>
    </lineage>
</organism>
<name>A0AAF3F2U0_9BILA</name>
<dbReference type="WBParaSite" id="MBELARI_LOCUS3728">
    <property type="protein sequence ID" value="MBELARI_LOCUS3728"/>
    <property type="gene ID" value="MBELARI_LOCUS3728"/>
</dbReference>
<comment type="catalytic activity">
    <reaction evidence="8">
        <text>L-threonyl-[protein] + ATP = O-phospho-L-threonyl-[protein] + ADP + H(+)</text>
        <dbReference type="Rhea" id="RHEA:46608"/>
        <dbReference type="Rhea" id="RHEA-COMP:11060"/>
        <dbReference type="Rhea" id="RHEA-COMP:11605"/>
        <dbReference type="ChEBI" id="CHEBI:15378"/>
        <dbReference type="ChEBI" id="CHEBI:30013"/>
        <dbReference type="ChEBI" id="CHEBI:30616"/>
        <dbReference type="ChEBI" id="CHEBI:61977"/>
        <dbReference type="ChEBI" id="CHEBI:456216"/>
        <dbReference type="EC" id="2.7.11.22"/>
    </reaction>
</comment>
<comment type="similarity">
    <text evidence="1">Belongs to the protein kinase superfamily. CMGC Ser/Thr protein kinase family. CDC2/CDKX subfamily.</text>
</comment>
<feature type="compositionally biased region" description="Polar residues" evidence="12">
    <location>
        <begin position="340"/>
        <end position="353"/>
    </location>
</feature>
<dbReference type="PROSITE" id="PS00107">
    <property type="entry name" value="PROTEIN_KINASE_ATP"/>
    <property type="match status" value="1"/>
</dbReference>
<dbReference type="SMART" id="SM00220">
    <property type="entry name" value="S_TKc"/>
    <property type="match status" value="1"/>
</dbReference>
<reference evidence="15 16" key="1">
    <citation type="submission" date="2024-02" db="UniProtKB">
        <authorList>
            <consortium name="WormBaseParasite"/>
        </authorList>
    </citation>
    <scope>IDENTIFICATION</scope>
</reference>
<feature type="binding site" evidence="10">
    <location>
        <position position="35"/>
    </location>
    <ligand>
        <name>ATP</name>
        <dbReference type="ChEBI" id="CHEBI:30616"/>
    </ligand>
</feature>
<dbReference type="CDD" id="cd07847">
    <property type="entry name" value="STKc_CDKL1_4"/>
    <property type="match status" value="1"/>
</dbReference>
<keyword evidence="7 10" id="KW-0067">ATP-binding</keyword>
<evidence type="ECO:0000256" key="11">
    <source>
        <dbReference type="RuleBase" id="RU000304"/>
    </source>
</evidence>
<dbReference type="InterPro" id="IPR008271">
    <property type="entry name" value="Ser/Thr_kinase_AS"/>
</dbReference>
<dbReference type="EC" id="2.7.11.22" evidence="2"/>
<dbReference type="PANTHER" id="PTHR24056">
    <property type="entry name" value="CELL DIVISION PROTEIN KINASE"/>
    <property type="match status" value="1"/>
</dbReference>
<evidence type="ECO:0000256" key="12">
    <source>
        <dbReference type="SAM" id="MobiDB-lite"/>
    </source>
</evidence>
<evidence type="ECO:0000256" key="5">
    <source>
        <dbReference type="ARBA" id="ARBA00022741"/>
    </source>
</evidence>
<evidence type="ECO:0000256" key="8">
    <source>
        <dbReference type="ARBA" id="ARBA00047811"/>
    </source>
</evidence>
<dbReference type="PROSITE" id="PS00108">
    <property type="entry name" value="PROTEIN_KINASE_ST"/>
    <property type="match status" value="1"/>
</dbReference>
<dbReference type="InterPro" id="IPR000719">
    <property type="entry name" value="Prot_kinase_dom"/>
</dbReference>
<dbReference type="GO" id="GO:0005524">
    <property type="term" value="F:ATP binding"/>
    <property type="evidence" value="ECO:0007669"/>
    <property type="project" value="UniProtKB-UniRule"/>
</dbReference>
<proteinExistence type="inferred from homology"/>
<keyword evidence="6" id="KW-0418">Kinase</keyword>
<dbReference type="GO" id="GO:0004693">
    <property type="term" value="F:cyclin-dependent protein serine/threonine kinase activity"/>
    <property type="evidence" value="ECO:0007669"/>
    <property type="project" value="UniProtKB-EC"/>
</dbReference>
<dbReference type="InterPro" id="IPR011009">
    <property type="entry name" value="Kinase-like_dom_sf"/>
</dbReference>
<evidence type="ECO:0000256" key="1">
    <source>
        <dbReference type="ARBA" id="ARBA00006485"/>
    </source>
</evidence>
<evidence type="ECO:0000313" key="16">
    <source>
        <dbReference type="WBParaSite" id="MBELARI_LOCUS3728"/>
    </source>
</evidence>
<dbReference type="FunFam" id="3.30.200.20:FF:000049">
    <property type="entry name" value="cyclin-dependent kinase-like 1 isoform X1"/>
    <property type="match status" value="1"/>
</dbReference>
<dbReference type="Proteomes" id="UP000887575">
    <property type="component" value="Unassembled WGS sequence"/>
</dbReference>
<dbReference type="GO" id="GO:0005634">
    <property type="term" value="C:nucleus"/>
    <property type="evidence" value="ECO:0007669"/>
    <property type="project" value="TreeGrafter"/>
</dbReference>
<feature type="domain" description="Protein kinase" evidence="13">
    <location>
        <begin position="5"/>
        <end position="287"/>
    </location>
</feature>
<evidence type="ECO:0000256" key="9">
    <source>
        <dbReference type="ARBA" id="ARBA00048367"/>
    </source>
</evidence>
<dbReference type="Gene3D" id="3.30.200.20">
    <property type="entry name" value="Phosphorylase Kinase, domain 1"/>
    <property type="match status" value="1"/>
</dbReference>
<evidence type="ECO:0000256" key="7">
    <source>
        <dbReference type="ARBA" id="ARBA00022840"/>
    </source>
</evidence>
<dbReference type="Gene3D" id="1.10.510.10">
    <property type="entry name" value="Transferase(Phosphotransferase) domain 1"/>
    <property type="match status" value="1"/>
</dbReference>
<dbReference type="WBParaSite" id="MBELARI_LOCUS20849">
    <property type="protein sequence ID" value="MBELARI_LOCUS20849"/>
    <property type="gene ID" value="MBELARI_LOCUS20849"/>
</dbReference>
<comment type="catalytic activity">
    <reaction evidence="9">
        <text>L-seryl-[protein] + ATP = O-phospho-L-seryl-[protein] + ADP + H(+)</text>
        <dbReference type="Rhea" id="RHEA:17989"/>
        <dbReference type="Rhea" id="RHEA-COMP:9863"/>
        <dbReference type="Rhea" id="RHEA-COMP:11604"/>
        <dbReference type="ChEBI" id="CHEBI:15378"/>
        <dbReference type="ChEBI" id="CHEBI:29999"/>
        <dbReference type="ChEBI" id="CHEBI:30616"/>
        <dbReference type="ChEBI" id="CHEBI:83421"/>
        <dbReference type="ChEBI" id="CHEBI:456216"/>
        <dbReference type="EC" id="2.7.11.22"/>
    </reaction>
</comment>
<evidence type="ECO:0000313" key="15">
    <source>
        <dbReference type="WBParaSite" id="MBELARI_LOCUS20849"/>
    </source>
</evidence>
<evidence type="ECO:0000256" key="3">
    <source>
        <dbReference type="ARBA" id="ARBA00022527"/>
    </source>
</evidence>
<dbReference type="InterPro" id="IPR017441">
    <property type="entry name" value="Protein_kinase_ATP_BS"/>
</dbReference>
<protein>
    <recommendedName>
        <fullName evidence="2">cyclin-dependent kinase</fullName>
        <ecNumber evidence="2">2.7.11.22</ecNumber>
    </recommendedName>
</protein>
<keyword evidence="3 11" id="KW-0723">Serine/threonine-protein kinase</keyword>
<accession>A0AAF3F2U0</accession>
<evidence type="ECO:0000313" key="14">
    <source>
        <dbReference type="Proteomes" id="UP000887575"/>
    </source>
</evidence>
<dbReference type="InterPro" id="IPR050108">
    <property type="entry name" value="CDK"/>
</dbReference>
<keyword evidence="4" id="KW-0808">Transferase</keyword>
<keyword evidence="14" id="KW-1185">Reference proteome</keyword>
<feature type="region of interest" description="Disordered" evidence="12">
    <location>
        <begin position="328"/>
        <end position="353"/>
    </location>
</feature>
<sequence length="353" mass="40807">MMEKYERLGKIGEGSYGVVFKCRNRDTGQIVAIKKFFETEDDPQIKKIALREIRMLKQLKHPNLVCLIEVFKRNRKLHLVFEHCDRTVLHDLEKNPNGVPEDLTKKVLYQLLLAVQFCHAHNCIHRDVKPENILLTKSDVVKLADFGFARIINTNEMYTDYVATRWYRSPELLVGDTQYGPPVDIWAIGCVFAEMITGEALWPGRSDIDQLYLIRKSIGEFLPRHLSIFRSNQFFYGLTIPEADAEEPLTMKLPNATSTQIDFLLKCFDMNPEKRWSCTELLAHDYLKGYQLKVKEEPLTPTSKKSPITSNYLPYLNGAQSDAARFAMKTQPAHHHSKENNQNNTNRSYLPTI</sequence>
<dbReference type="PANTHER" id="PTHR24056:SF222">
    <property type="entry name" value="CYCLIN-DEPENDENT KINASE-LIKE 1"/>
    <property type="match status" value="1"/>
</dbReference>
<dbReference type="FunFam" id="1.10.510.10:FF:000624">
    <property type="entry name" value="Mitogen-activated protein kinase"/>
    <property type="match status" value="1"/>
</dbReference>
<evidence type="ECO:0000256" key="4">
    <source>
        <dbReference type="ARBA" id="ARBA00022679"/>
    </source>
</evidence>
<evidence type="ECO:0000259" key="13">
    <source>
        <dbReference type="PROSITE" id="PS50011"/>
    </source>
</evidence>
<dbReference type="AlphaFoldDB" id="A0AAF3F2U0"/>
<dbReference type="Pfam" id="PF00069">
    <property type="entry name" value="Pkinase"/>
    <property type="match status" value="1"/>
</dbReference>
<dbReference type="SUPFAM" id="SSF56112">
    <property type="entry name" value="Protein kinase-like (PK-like)"/>
    <property type="match status" value="1"/>
</dbReference>
<evidence type="ECO:0000256" key="6">
    <source>
        <dbReference type="ARBA" id="ARBA00022777"/>
    </source>
</evidence>
<keyword evidence="5 10" id="KW-0547">Nucleotide-binding</keyword>
<evidence type="ECO:0000256" key="10">
    <source>
        <dbReference type="PROSITE-ProRule" id="PRU10141"/>
    </source>
</evidence>